<sequence>MSTSSDIGAADPATTGDPIDPVDAPEPLGLDASAHHRDRRRSVQSLLDEADDALRRGARPGATVWPSGFDLLDSTLDGGLRSGELVLLGGSEGSGKTTIGLQMVRNAVRTGRHAVVFSFEHEAGTLIQRLISLEAATIAVELGQHPAAAADVHAVRSVFEAEDPDRRGLADALSRVPYGEQALAAVHDYAARLHIHESNPTTTPTEVARVVTAVQEEAGEPPMVLVDYLQKMPLVGHTGDEASRVTVVTETLKDMALELECPVVAISAADRESLGAGHRMRTRDLRGSSALAYEADIVLILSSKENIVSREHLVYDLGSIQRFRRWAVVTIEKNRHGQGHVELEVEKDFEHGRFHPRAQVVTERLIEERVFTT</sequence>
<protein>
    <recommendedName>
        <fullName evidence="2">SF4 helicase domain-containing protein</fullName>
    </recommendedName>
</protein>
<gene>
    <name evidence="3" type="ORF">GCM10023168_10970</name>
</gene>
<keyword evidence="4" id="KW-1185">Reference proteome</keyword>
<dbReference type="Gene3D" id="3.40.50.300">
    <property type="entry name" value="P-loop containing nucleotide triphosphate hydrolases"/>
    <property type="match status" value="1"/>
</dbReference>
<dbReference type="RefSeq" id="WP_345203231.1">
    <property type="nucleotide sequence ID" value="NZ_BAABGM010000007.1"/>
</dbReference>
<reference evidence="4" key="1">
    <citation type="journal article" date="2019" name="Int. J. Syst. Evol. Microbiol.">
        <title>The Global Catalogue of Microorganisms (GCM) 10K type strain sequencing project: providing services to taxonomists for standard genome sequencing and annotation.</title>
        <authorList>
            <consortium name="The Broad Institute Genomics Platform"/>
            <consortium name="The Broad Institute Genome Sequencing Center for Infectious Disease"/>
            <person name="Wu L."/>
            <person name="Ma J."/>
        </authorList>
    </citation>
    <scope>NUCLEOTIDE SEQUENCE [LARGE SCALE GENOMIC DNA]</scope>
    <source>
        <strain evidence="4">JCM 17809</strain>
    </source>
</reference>
<dbReference type="PANTHER" id="PTHR30153:SF2">
    <property type="entry name" value="REPLICATIVE DNA HELICASE"/>
    <property type="match status" value="1"/>
</dbReference>
<proteinExistence type="predicted"/>
<comment type="caution">
    <text evidence="3">The sequence shown here is derived from an EMBL/GenBank/DDBJ whole genome shotgun (WGS) entry which is preliminary data.</text>
</comment>
<dbReference type="PANTHER" id="PTHR30153">
    <property type="entry name" value="REPLICATIVE DNA HELICASE DNAB"/>
    <property type="match status" value="1"/>
</dbReference>
<evidence type="ECO:0000313" key="4">
    <source>
        <dbReference type="Proteomes" id="UP001500945"/>
    </source>
</evidence>
<dbReference type="EMBL" id="BAABGM010000007">
    <property type="protein sequence ID" value="GAA4401396.1"/>
    <property type="molecule type" value="Genomic_DNA"/>
</dbReference>
<evidence type="ECO:0000256" key="1">
    <source>
        <dbReference type="SAM" id="MobiDB-lite"/>
    </source>
</evidence>
<feature type="region of interest" description="Disordered" evidence="1">
    <location>
        <begin position="1"/>
        <end position="42"/>
    </location>
</feature>
<organism evidence="3 4">
    <name type="scientific">Fodinibacter luteus</name>
    <dbReference type="NCBI Taxonomy" id="552064"/>
    <lineage>
        <taxon>Bacteria</taxon>
        <taxon>Bacillati</taxon>
        <taxon>Actinomycetota</taxon>
        <taxon>Actinomycetes</taxon>
        <taxon>Micrococcales</taxon>
        <taxon>Intrasporangiaceae</taxon>
        <taxon>Fodinibacter (ex Wang et al. 2009)</taxon>
    </lineage>
</organism>
<name>A0ABP8K6X3_9MICO</name>
<evidence type="ECO:0000313" key="3">
    <source>
        <dbReference type="EMBL" id="GAA4401396.1"/>
    </source>
</evidence>
<dbReference type="PROSITE" id="PS51199">
    <property type="entry name" value="SF4_HELICASE"/>
    <property type="match status" value="1"/>
</dbReference>
<dbReference type="Pfam" id="PF03796">
    <property type="entry name" value="DnaB_C"/>
    <property type="match status" value="1"/>
</dbReference>
<accession>A0ABP8K6X3</accession>
<feature type="domain" description="SF4 helicase" evidence="2">
    <location>
        <begin position="58"/>
        <end position="359"/>
    </location>
</feature>
<dbReference type="Proteomes" id="UP001500945">
    <property type="component" value="Unassembled WGS sequence"/>
</dbReference>
<dbReference type="InterPro" id="IPR027417">
    <property type="entry name" value="P-loop_NTPase"/>
</dbReference>
<evidence type="ECO:0000259" key="2">
    <source>
        <dbReference type="PROSITE" id="PS51199"/>
    </source>
</evidence>
<dbReference type="InterPro" id="IPR007694">
    <property type="entry name" value="DNA_helicase_DnaB-like_C"/>
</dbReference>
<dbReference type="SUPFAM" id="SSF52540">
    <property type="entry name" value="P-loop containing nucleoside triphosphate hydrolases"/>
    <property type="match status" value="1"/>
</dbReference>